<evidence type="ECO:0000313" key="3">
    <source>
        <dbReference type="Proteomes" id="UP000013097"/>
    </source>
</evidence>
<evidence type="ECO:0000313" key="2">
    <source>
        <dbReference type="EMBL" id="ENY99866.1"/>
    </source>
</evidence>
<dbReference type="PATRIC" id="fig|999411.4.peg.2918"/>
<dbReference type="EMBL" id="AGYT01000019">
    <property type="protein sequence ID" value="ENY99866.1"/>
    <property type="molecule type" value="Genomic_DNA"/>
</dbReference>
<feature type="transmembrane region" description="Helical" evidence="1">
    <location>
        <begin position="12"/>
        <end position="29"/>
    </location>
</feature>
<feature type="transmembrane region" description="Helical" evidence="1">
    <location>
        <begin position="80"/>
        <end position="100"/>
    </location>
</feature>
<evidence type="ECO:0008006" key="4">
    <source>
        <dbReference type="Google" id="ProtNLM"/>
    </source>
</evidence>
<dbReference type="PANTHER" id="PTHR35531">
    <property type="entry name" value="INNER MEMBRANE PROTEIN YBCI-RELATED"/>
    <property type="match status" value="1"/>
</dbReference>
<feature type="transmembrane region" description="Helical" evidence="1">
    <location>
        <begin position="35"/>
        <end position="54"/>
    </location>
</feature>
<dbReference type="eggNOG" id="COG1988">
    <property type="taxonomic scope" value="Bacteria"/>
</dbReference>
<keyword evidence="3" id="KW-1185">Reference proteome</keyword>
<proteinExistence type="predicted"/>
<dbReference type="PROSITE" id="PS51257">
    <property type="entry name" value="PROKAR_LIPOPROTEIN"/>
    <property type="match status" value="1"/>
</dbReference>
<keyword evidence="1" id="KW-1133">Transmembrane helix</keyword>
<dbReference type="HOGENOM" id="CLU_097802_1_1_9"/>
<evidence type="ECO:0000256" key="1">
    <source>
        <dbReference type="SAM" id="Phobius"/>
    </source>
</evidence>
<dbReference type="AlphaFoldDB" id="N9XW90"/>
<accession>N9XW90</accession>
<name>N9XW90_9CLOT</name>
<comment type="caution">
    <text evidence="2">The sequence shown here is derived from an EMBL/GenBank/DDBJ whole genome shotgun (WGS) entry which is preliminary data.</text>
</comment>
<reference evidence="2 3" key="1">
    <citation type="submission" date="2013-01" db="EMBL/GenBank/DDBJ databases">
        <title>The Genome Sequence of Clostridium colicanis 209318.</title>
        <authorList>
            <consortium name="The Broad Institute Genome Sequencing Platform"/>
            <person name="Earl A."/>
            <person name="Ward D."/>
            <person name="Feldgarden M."/>
            <person name="Gevers D."/>
            <person name="Courvalin P."/>
            <person name="Lambert T."/>
            <person name="Walker B."/>
            <person name="Young S.K."/>
            <person name="Zeng Q."/>
            <person name="Gargeya S."/>
            <person name="Fitzgerald M."/>
            <person name="Haas B."/>
            <person name="Abouelleil A."/>
            <person name="Alvarado L."/>
            <person name="Arachchi H.M."/>
            <person name="Berlin A.M."/>
            <person name="Chapman S.B."/>
            <person name="Dewar J."/>
            <person name="Goldberg J."/>
            <person name="Griggs A."/>
            <person name="Gujja S."/>
            <person name="Hansen M."/>
            <person name="Howarth C."/>
            <person name="Imamovic A."/>
            <person name="Larimer J."/>
            <person name="McCowan C."/>
            <person name="Murphy C."/>
            <person name="Neiman D."/>
            <person name="Pearson M."/>
            <person name="Priest M."/>
            <person name="Roberts A."/>
            <person name="Saif S."/>
            <person name="Shea T."/>
            <person name="Sisk P."/>
            <person name="Sykes S."/>
            <person name="Wortman J."/>
            <person name="Nusbaum C."/>
            <person name="Birren B."/>
        </authorList>
    </citation>
    <scope>NUCLEOTIDE SEQUENCE [LARGE SCALE GENOMIC DNA]</scope>
    <source>
        <strain evidence="2 3">209318</strain>
    </source>
</reference>
<feature type="transmembrane region" description="Helical" evidence="1">
    <location>
        <begin position="160"/>
        <end position="181"/>
    </location>
</feature>
<dbReference type="Pfam" id="PF04307">
    <property type="entry name" value="YdjM"/>
    <property type="match status" value="1"/>
</dbReference>
<keyword evidence="1" id="KW-0812">Transmembrane</keyword>
<dbReference type="PANTHER" id="PTHR35531:SF1">
    <property type="entry name" value="INNER MEMBRANE PROTEIN YBCI-RELATED"/>
    <property type="match status" value="1"/>
</dbReference>
<gene>
    <name evidence="2" type="ORF">HMPREF1092_03003</name>
</gene>
<dbReference type="RefSeq" id="WP_002599443.1">
    <property type="nucleotide sequence ID" value="NZ_CAUWHC010000005.1"/>
</dbReference>
<dbReference type="InterPro" id="IPR007404">
    <property type="entry name" value="YdjM-like"/>
</dbReference>
<organism evidence="2 3">
    <name type="scientific">Clostridium thermobutyricum</name>
    <dbReference type="NCBI Taxonomy" id="29372"/>
    <lineage>
        <taxon>Bacteria</taxon>
        <taxon>Bacillati</taxon>
        <taxon>Bacillota</taxon>
        <taxon>Clostridia</taxon>
        <taxon>Eubacteriales</taxon>
        <taxon>Clostridiaceae</taxon>
        <taxon>Clostridium</taxon>
    </lineage>
</organism>
<sequence>MTKNTHSSGGFLFALITLNIFISCYINGYEILYQILLIALFFHFANLGSVFPDIDMKGSYISKRYPLLSKAFKKCKHRGLTHSFIFLSILYVIALALSFISHENIVVISICGGFLVGYISHLVLDLLTKEGIELFFPFRANIRFFNIKTGSKGEKTFHKFLKLIIAIFLIYNVYLISIRYFHIDLFKLIMDKIKH</sequence>
<keyword evidence="1" id="KW-0472">Membrane</keyword>
<dbReference type="Proteomes" id="UP000013097">
    <property type="component" value="Unassembled WGS sequence"/>
</dbReference>
<feature type="transmembrane region" description="Helical" evidence="1">
    <location>
        <begin position="106"/>
        <end position="127"/>
    </location>
</feature>
<protein>
    <recommendedName>
        <fullName evidence="4">Metal-dependent hydrolase</fullName>
    </recommendedName>
</protein>